<name>A0A239PQ21_9PROT</name>
<evidence type="ECO:0000313" key="1">
    <source>
        <dbReference type="EMBL" id="SNT72381.1"/>
    </source>
</evidence>
<sequence length="62" mass="6698">MPFLFKTWSATPDGRGAQTEMHPTVAPPAHEQRPLEFAPLLDGLLLEAALCACACSSEKTNE</sequence>
<accession>A0A239PQ21</accession>
<dbReference type="AlphaFoldDB" id="A0A239PQ21"/>
<reference evidence="1 2" key="1">
    <citation type="submission" date="2017-07" db="EMBL/GenBank/DDBJ databases">
        <authorList>
            <person name="Sun Z.S."/>
            <person name="Albrecht U."/>
            <person name="Echele G."/>
            <person name="Lee C.C."/>
        </authorList>
    </citation>
    <scope>NUCLEOTIDE SEQUENCE [LARGE SCALE GENOMIC DNA]</scope>
    <source>
        <strain evidence="1 2">CGMCC 1.12710</strain>
    </source>
</reference>
<protein>
    <submittedName>
        <fullName evidence="1">Uncharacterized protein</fullName>
    </submittedName>
</protein>
<gene>
    <name evidence="1" type="ORF">SAMN06297382_1421</name>
</gene>
<proteinExistence type="predicted"/>
<organism evidence="1 2">
    <name type="scientific">Amphiplicatus metriothermophilus</name>
    <dbReference type="NCBI Taxonomy" id="1519374"/>
    <lineage>
        <taxon>Bacteria</taxon>
        <taxon>Pseudomonadati</taxon>
        <taxon>Pseudomonadota</taxon>
        <taxon>Alphaproteobacteria</taxon>
        <taxon>Parvularculales</taxon>
        <taxon>Parvularculaceae</taxon>
        <taxon>Amphiplicatus</taxon>
    </lineage>
</organism>
<dbReference type="EMBL" id="FZQA01000002">
    <property type="protein sequence ID" value="SNT72381.1"/>
    <property type="molecule type" value="Genomic_DNA"/>
</dbReference>
<evidence type="ECO:0000313" key="2">
    <source>
        <dbReference type="Proteomes" id="UP000198346"/>
    </source>
</evidence>
<keyword evidence="2" id="KW-1185">Reference proteome</keyword>
<dbReference type="Proteomes" id="UP000198346">
    <property type="component" value="Unassembled WGS sequence"/>
</dbReference>